<dbReference type="Proteomes" id="UP001224122">
    <property type="component" value="Unassembled WGS sequence"/>
</dbReference>
<gene>
    <name evidence="2" type="ORF">J2S10_004604</name>
</gene>
<evidence type="ECO:0000313" key="2">
    <source>
        <dbReference type="EMBL" id="MDQ0201398.1"/>
    </source>
</evidence>
<feature type="region of interest" description="Disordered" evidence="1">
    <location>
        <begin position="15"/>
        <end position="39"/>
    </location>
</feature>
<name>A0ABT9Y0Q8_9BACI</name>
<protein>
    <submittedName>
        <fullName evidence="2">Uncharacterized protein</fullName>
    </submittedName>
</protein>
<evidence type="ECO:0000256" key="1">
    <source>
        <dbReference type="SAM" id="MobiDB-lite"/>
    </source>
</evidence>
<accession>A0ABT9Y0Q8</accession>
<organism evidence="2 3">
    <name type="scientific">Neobacillus ginsengisoli</name>
    <dbReference type="NCBI Taxonomy" id="904295"/>
    <lineage>
        <taxon>Bacteria</taxon>
        <taxon>Bacillati</taxon>
        <taxon>Bacillota</taxon>
        <taxon>Bacilli</taxon>
        <taxon>Bacillales</taxon>
        <taxon>Bacillaceae</taxon>
        <taxon>Neobacillus</taxon>
    </lineage>
</organism>
<evidence type="ECO:0000313" key="3">
    <source>
        <dbReference type="Proteomes" id="UP001224122"/>
    </source>
</evidence>
<dbReference type="EMBL" id="JAUSTW010000009">
    <property type="protein sequence ID" value="MDQ0201398.1"/>
    <property type="molecule type" value="Genomic_DNA"/>
</dbReference>
<comment type="caution">
    <text evidence="2">The sequence shown here is derived from an EMBL/GenBank/DDBJ whole genome shotgun (WGS) entry which is preliminary data.</text>
</comment>
<reference evidence="2 3" key="1">
    <citation type="submission" date="2023-07" db="EMBL/GenBank/DDBJ databases">
        <title>Genomic Encyclopedia of Type Strains, Phase IV (KMG-IV): sequencing the most valuable type-strain genomes for metagenomic binning, comparative biology and taxonomic classification.</title>
        <authorList>
            <person name="Goeker M."/>
        </authorList>
    </citation>
    <scope>NUCLEOTIDE SEQUENCE [LARGE SCALE GENOMIC DNA]</scope>
    <source>
        <strain evidence="2 3">DSM 27594</strain>
    </source>
</reference>
<proteinExistence type="predicted"/>
<keyword evidence="3" id="KW-1185">Reference proteome</keyword>
<sequence length="39" mass="4442">MIEESESTIMLIEITNDQSRDNHSKTCCGIEGRTKRSID</sequence>